<dbReference type="PROSITE" id="PS00075">
    <property type="entry name" value="DHFR_1"/>
    <property type="match status" value="1"/>
</dbReference>
<dbReference type="InterPro" id="IPR017925">
    <property type="entry name" value="DHFR_CS"/>
</dbReference>
<reference evidence="12 13" key="1">
    <citation type="submission" date="2020-06" db="EMBL/GenBank/DDBJ databases">
        <authorList>
            <person name="Kim S.-J."/>
            <person name="Park S.-J."/>
        </authorList>
    </citation>
    <scope>NUCLEOTIDE SEQUENCE [LARGE SCALE GENOMIC DNA]</scope>
    <source>
        <strain evidence="12 13">SW-151</strain>
    </source>
</reference>
<dbReference type="InterPro" id="IPR001796">
    <property type="entry name" value="DHFR_dom"/>
</dbReference>
<evidence type="ECO:0000256" key="9">
    <source>
        <dbReference type="RuleBase" id="RU004474"/>
    </source>
</evidence>
<evidence type="ECO:0000256" key="10">
    <source>
        <dbReference type="SAM" id="MobiDB-lite"/>
    </source>
</evidence>
<dbReference type="PRINTS" id="PR00070">
    <property type="entry name" value="DHFR"/>
</dbReference>
<comment type="similarity">
    <text evidence="2 8 9">Belongs to the dihydrofolate reductase family.</text>
</comment>
<feature type="region of interest" description="Disordered" evidence="10">
    <location>
        <begin position="140"/>
        <end position="164"/>
    </location>
</feature>
<dbReference type="InterPro" id="IPR012259">
    <property type="entry name" value="DHFR"/>
</dbReference>
<name>A0ABX2N4I5_9SPHN</name>
<dbReference type="Gene3D" id="3.40.430.10">
    <property type="entry name" value="Dihydrofolate Reductase, subunit A"/>
    <property type="match status" value="1"/>
</dbReference>
<dbReference type="PANTHER" id="PTHR48069:SF3">
    <property type="entry name" value="DIHYDROFOLATE REDUCTASE"/>
    <property type="match status" value="1"/>
</dbReference>
<comment type="pathway">
    <text evidence="1 8">Cofactor biosynthesis; tetrahydrofolate biosynthesis; 5,6,7,8-tetrahydrofolate from 7,8-dihydrofolate: step 1/1.</text>
</comment>
<dbReference type="EC" id="1.5.1.3" evidence="3 8"/>
<keyword evidence="6 8" id="KW-0560">Oxidoreductase</keyword>
<dbReference type="Pfam" id="PF00186">
    <property type="entry name" value="DHFR_1"/>
    <property type="match status" value="1"/>
</dbReference>
<accession>A0ABX2N4I5</accession>
<dbReference type="PIRSF" id="PIRSF000194">
    <property type="entry name" value="DHFR"/>
    <property type="match status" value="1"/>
</dbReference>
<comment type="catalytic activity">
    <reaction evidence="8">
        <text>(6S)-5,6,7,8-tetrahydrofolate + NADP(+) = 7,8-dihydrofolate + NADPH + H(+)</text>
        <dbReference type="Rhea" id="RHEA:15009"/>
        <dbReference type="ChEBI" id="CHEBI:15378"/>
        <dbReference type="ChEBI" id="CHEBI:57451"/>
        <dbReference type="ChEBI" id="CHEBI:57453"/>
        <dbReference type="ChEBI" id="CHEBI:57783"/>
        <dbReference type="ChEBI" id="CHEBI:58349"/>
        <dbReference type="EC" id="1.5.1.3"/>
    </reaction>
</comment>
<keyword evidence="13" id="KW-1185">Reference proteome</keyword>
<protein>
    <recommendedName>
        <fullName evidence="3 8">Dihydrofolate reductase</fullName>
        <ecNumber evidence="3 8">1.5.1.3</ecNumber>
    </recommendedName>
</protein>
<organism evidence="12 13">
    <name type="scientific">Parasphingorhabdus flavimaris</name>
    <dbReference type="NCBI Taxonomy" id="266812"/>
    <lineage>
        <taxon>Bacteria</taxon>
        <taxon>Pseudomonadati</taxon>
        <taxon>Pseudomonadota</taxon>
        <taxon>Alphaproteobacteria</taxon>
        <taxon>Sphingomonadales</taxon>
        <taxon>Sphingomonadaceae</taxon>
        <taxon>Parasphingorhabdus</taxon>
    </lineage>
</organism>
<dbReference type="CDD" id="cd00209">
    <property type="entry name" value="DHFR"/>
    <property type="match status" value="1"/>
</dbReference>
<evidence type="ECO:0000256" key="2">
    <source>
        <dbReference type="ARBA" id="ARBA00009539"/>
    </source>
</evidence>
<evidence type="ECO:0000256" key="1">
    <source>
        <dbReference type="ARBA" id="ARBA00004903"/>
    </source>
</evidence>
<evidence type="ECO:0000256" key="3">
    <source>
        <dbReference type="ARBA" id="ARBA00012856"/>
    </source>
</evidence>
<evidence type="ECO:0000259" key="11">
    <source>
        <dbReference type="PROSITE" id="PS51330"/>
    </source>
</evidence>
<evidence type="ECO:0000313" key="12">
    <source>
        <dbReference type="EMBL" id="NVD28572.1"/>
    </source>
</evidence>
<evidence type="ECO:0000256" key="5">
    <source>
        <dbReference type="ARBA" id="ARBA00022857"/>
    </source>
</evidence>
<feature type="domain" description="DHFR" evidence="11">
    <location>
        <begin position="5"/>
        <end position="161"/>
    </location>
</feature>
<evidence type="ECO:0000256" key="4">
    <source>
        <dbReference type="ARBA" id="ARBA00022563"/>
    </source>
</evidence>
<dbReference type="EMBL" id="JABWMH010000003">
    <property type="protein sequence ID" value="NVD28572.1"/>
    <property type="molecule type" value="Genomic_DNA"/>
</dbReference>
<evidence type="ECO:0000256" key="8">
    <source>
        <dbReference type="PIRNR" id="PIRNR000194"/>
    </source>
</evidence>
<dbReference type="Proteomes" id="UP000652427">
    <property type="component" value="Unassembled WGS sequence"/>
</dbReference>
<dbReference type="InterPro" id="IPR024072">
    <property type="entry name" value="DHFR-like_dom_sf"/>
</dbReference>
<proteinExistence type="inferred from homology"/>
<evidence type="ECO:0000256" key="7">
    <source>
        <dbReference type="ARBA" id="ARBA00025067"/>
    </source>
</evidence>
<gene>
    <name evidence="12" type="ORF">HUO14_11725</name>
</gene>
<sequence length="164" mass="18597">MNHPEIILFLARADNGVIGDGDTIPWRLPEDQRRFKTMTMGKPMIMGRKTFDSLPGLLPGRRHIVLTRDTDWEADDAEIATSTENALKIANSPHIAVIGGAQIYKVFLDRADRIELTEVHIKPKGDIKMPAFDDSVWEETMREDHEPKNDKPGYSFVTLKRKTG</sequence>
<dbReference type="RefSeq" id="WP_176280003.1">
    <property type="nucleotide sequence ID" value="NZ_JABWMH010000003.1"/>
</dbReference>
<dbReference type="PROSITE" id="PS51330">
    <property type="entry name" value="DHFR_2"/>
    <property type="match status" value="1"/>
</dbReference>
<dbReference type="PANTHER" id="PTHR48069">
    <property type="entry name" value="DIHYDROFOLATE REDUCTASE"/>
    <property type="match status" value="1"/>
</dbReference>
<evidence type="ECO:0000313" key="13">
    <source>
        <dbReference type="Proteomes" id="UP000652427"/>
    </source>
</evidence>
<comment type="function">
    <text evidence="7 8">Key enzyme in folate metabolism. Catalyzes an essential reaction for de novo glycine and purine synthesis, and for DNA precursor synthesis.</text>
</comment>
<feature type="compositionally biased region" description="Basic and acidic residues" evidence="10">
    <location>
        <begin position="140"/>
        <end position="151"/>
    </location>
</feature>
<keyword evidence="4 8" id="KW-0554">One-carbon metabolism</keyword>
<keyword evidence="5 8" id="KW-0521">NADP</keyword>
<dbReference type="SUPFAM" id="SSF53597">
    <property type="entry name" value="Dihydrofolate reductase-like"/>
    <property type="match status" value="1"/>
</dbReference>
<comment type="caution">
    <text evidence="12">The sequence shown here is derived from an EMBL/GenBank/DDBJ whole genome shotgun (WGS) entry which is preliminary data.</text>
</comment>
<evidence type="ECO:0000256" key="6">
    <source>
        <dbReference type="ARBA" id="ARBA00023002"/>
    </source>
</evidence>